<evidence type="ECO:0000256" key="2">
    <source>
        <dbReference type="ARBA" id="ARBA00022448"/>
    </source>
</evidence>
<dbReference type="GO" id="GO:0009401">
    <property type="term" value="P:phosphoenolpyruvate-dependent sugar phosphotransferase system"/>
    <property type="evidence" value="ECO:0007669"/>
    <property type="project" value="UniProtKB-KW"/>
</dbReference>
<keyword evidence="5" id="KW-0808">Transferase</keyword>
<keyword evidence="2" id="KW-0813">Transport</keyword>
<dbReference type="GO" id="GO:0005737">
    <property type="term" value="C:cytoplasm"/>
    <property type="evidence" value="ECO:0007669"/>
    <property type="project" value="UniProtKB-SubCell"/>
</dbReference>
<dbReference type="PROSITE" id="PS51101">
    <property type="entry name" value="PTS_EIIB_TYPE_4"/>
    <property type="match status" value="1"/>
</dbReference>
<evidence type="ECO:0000313" key="10">
    <source>
        <dbReference type="Proteomes" id="UP001215533"/>
    </source>
</evidence>
<dbReference type="RefSeq" id="WP_039099441.1">
    <property type="nucleotide sequence ID" value="NZ_CBCPHQ010000004.1"/>
</dbReference>
<sequence length="156" mass="17766">MIKMLRIDHRLMHGQVVFAWTKSQGIERIIVIDTKTANDEFKKMSLKLSKPADVKLSVFSVEQAIERIPKIKALSDTTMIITASVAETYQFVTAFKDITEINYGGIPERPGTTKYSNAIYLTDEEVELSRQLKEQGVKLNMQQVPTSKRESLNQMI</sequence>
<dbReference type="EMBL" id="CP117683">
    <property type="protein sequence ID" value="WDC92077.1"/>
    <property type="molecule type" value="Genomic_DNA"/>
</dbReference>
<evidence type="ECO:0000256" key="3">
    <source>
        <dbReference type="ARBA" id="ARBA00022490"/>
    </source>
</evidence>
<dbReference type="Pfam" id="PF03830">
    <property type="entry name" value="PTSIIB_sorb"/>
    <property type="match status" value="1"/>
</dbReference>
<dbReference type="Proteomes" id="UP001215533">
    <property type="component" value="Chromosome"/>
</dbReference>
<keyword evidence="6" id="KW-0598">Phosphotransferase system</keyword>
<proteinExistence type="predicted"/>
<comment type="subcellular location">
    <subcellularLocation>
        <location evidence="1">Cytoplasm</location>
    </subcellularLocation>
</comment>
<dbReference type="GO" id="GO:0008982">
    <property type="term" value="F:protein-N(PI)-phosphohistidine-sugar phosphotransferase activity"/>
    <property type="evidence" value="ECO:0007669"/>
    <property type="project" value="InterPro"/>
</dbReference>
<name>A0AAJ5RFT5_LATCU</name>
<dbReference type="InterPro" id="IPR004720">
    <property type="entry name" value="PTS_IIB_sorbose-sp"/>
</dbReference>
<evidence type="ECO:0000256" key="1">
    <source>
        <dbReference type="ARBA" id="ARBA00004496"/>
    </source>
</evidence>
<gene>
    <name evidence="9" type="ORF">PSR33_00615</name>
</gene>
<evidence type="ECO:0000256" key="5">
    <source>
        <dbReference type="ARBA" id="ARBA00022679"/>
    </source>
</evidence>
<accession>A0AAJ5RFT5</accession>
<keyword evidence="7" id="KW-0418">Kinase</keyword>
<dbReference type="InterPro" id="IPR036667">
    <property type="entry name" value="PTS_IIB_sorbose-sp_sf"/>
</dbReference>
<protein>
    <submittedName>
        <fullName evidence="9">PTS sugar transporter subunit IIB</fullName>
    </submittedName>
</protein>
<dbReference type="SUPFAM" id="SSF52728">
    <property type="entry name" value="PTS IIb component"/>
    <property type="match status" value="1"/>
</dbReference>
<reference evidence="9" key="1">
    <citation type="submission" date="2023-02" db="EMBL/GenBank/DDBJ databases">
        <title>Complete genome sequence of Lactobacillus curvatus CACC879 isolated from Pig feces.</title>
        <authorList>
            <person name="Park S."/>
            <person name="Park M.A."/>
            <person name="Kim D.-H."/>
            <person name="Kim Y."/>
        </authorList>
    </citation>
    <scope>NUCLEOTIDE SEQUENCE</scope>
    <source>
        <strain evidence="9">CACC879</strain>
    </source>
</reference>
<feature type="domain" description="PTS EIIB type-4" evidence="8">
    <location>
        <begin position="1"/>
        <end position="156"/>
    </location>
</feature>
<keyword evidence="4 9" id="KW-0762">Sugar transport</keyword>
<dbReference type="GO" id="GO:0016301">
    <property type="term" value="F:kinase activity"/>
    <property type="evidence" value="ECO:0007669"/>
    <property type="project" value="UniProtKB-KW"/>
</dbReference>
<keyword evidence="3" id="KW-0963">Cytoplasm</keyword>
<evidence type="ECO:0000256" key="7">
    <source>
        <dbReference type="ARBA" id="ARBA00022777"/>
    </source>
</evidence>
<evidence type="ECO:0000256" key="4">
    <source>
        <dbReference type="ARBA" id="ARBA00022597"/>
    </source>
</evidence>
<evidence type="ECO:0000259" key="8">
    <source>
        <dbReference type="PROSITE" id="PS51101"/>
    </source>
</evidence>
<evidence type="ECO:0000256" key="6">
    <source>
        <dbReference type="ARBA" id="ARBA00022683"/>
    </source>
</evidence>
<organism evidence="9 10">
    <name type="scientific">Latilactobacillus curvatus</name>
    <name type="common">Lactobacillus curvatus</name>
    <dbReference type="NCBI Taxonomy" id="28038"/>
    <lineage>
        <taxon>Bacteria</taxon>
        <taxon>Bacillati</taxon>
        <taxon>Bacillota</taxon>
        <taxon>Bacilli</taxon>
        <taxon>Lactobacillales</taxon>
        <taxon>Lactobacillaceae</taxon>
        <taxon>Latilactobacillus</taxon>
    </lineage>
</organism>
<evidence type="ECO:0000313" key="9">
    <source>
        <dbReference type="EMBL" id="WDC92077.1"/>
    </source>
</evidence>
<dbReference type="Gene3D" id="3.40.35.10">
    <property type="entry name" value="Phosphotransferase system, sorbose subfamily IIB component"/>
    <property type="match status" value="1"/>
</dbReference>
<dbReference type="AlphaFoldDB" id="A0AAJ5RFT5"/>